<accession>A0A8H9TFN0</accession>
<comment type="caution">
    <text evidence="1">The sequence shown here is derived from an EMBL/GenBank/DDBJ whole genome shotgun (WGS) entry which is preliminary data.</text>
</comment>
<evidence type="ECO:0000313" key="1">
    <source>
        <dbReference type="EMBL" id="HAS8541027.1"/>
    </source>
</evidence>
<protein>
    <submittedName>
        <fullName evidence="1">Uncharacterized protein</fullName>
    </submittedName>
</protein>
<gene>
    <name evidence="1" type="ORF">I7730_14705</name>
</gene>
<proteinExistence type="predicted"/>
<dbReference type="Proteomes" id="UP000863257">
    <property type="component" value="Unassembled WGS sequence"/>
</dbReference>
<reference evidence="1" key="2">
    <citation type="submission" date="2019-01" db="EMBL/GenBank/DDBJ databases">
        <authorList>
            <consortium name="NCBI Pathogen Detection Project"/>
        </authorList>
    </citation>
    <scope>NUCLEOTIDE SEQUENCE</scope>
    <source>
        <strain evidence="1">BCW_3452</strain>
    </source>
</reference>
<name>A0A8H9TFN0_VIBVL</name>
<reference evidence="1" key="1">
    <citation type="journal article" date="2018" name="Genome Biol.">
        <title>SKESA: strategic k-mer extension for scrupulous assemblies.</title>
        <authorList>
            <person name="Souvorov A."/>
            <person name="Agarwala R."/>
            <person name="Lipman D.J."/>
        </authorList>
    </citation>
    <scope>NUCLEOTIDE SEQUENCE</scope>
    <source>
        <strain evidence="1">BCW_3452</strain>
    </source>
</reference>
<dbReference type="EMBL" id="DACRBY010000017">
    <property type="protein sequence ID" value="HAS8541027.1"/>
    <property type="molecule type" value="Genomic_DNA"/>
</dbReference>
<organism evidence="1 2">
    <name type="scientific">Vibrio vulnificus</name>
    <dbReference type="NCBI Taxonomy" id="672"/>
    <lineage>
        <taxon>Bacteria</taxon>
        <taxon>Pseudomonadati</taxon>
        <taxon>Pseudomonadota</taxon>
        <taxon>Gammaproteobacteria</taxon>
        <taxon>Vibrionales</taxon>
        <taxon>Vibrionaceae</taxon>
        <taxon>Vibrio</taxon>
    </lineage>
</organism>
<evidence type="ECO:0000313" key="2">
    <source>
        <dbReference type="Proteomes" id="UP000863257"/>
    </source>
</evidence>
<dbReference type="AlphaFoldDB" id="A0A8H9TFN0"/>
<sequence>MMTETKWLVCGKKHRAEHWSILGTIPKCKCINEAREQIAQKFHPVDELGIWVIDSNFTLRSKIANTKDVISIETFFSGTNPIKQFNDILNGMVFQKDLGKGEILEVRVLSSVEGWVTFRALDRKPEVEHWKNFLANFKLK</sequence>